<gene>
    <name evidence="3" type="primary">fxsT</name>
    <name evidence="3" type="ORF">ACFOSH_24980</name>
</gene>
<organism evidence="3 4">
    <name type="scientific">Amycolatopsis speibonae</name>
    <dbReference type="NCBI Taxonomy" id="1450224"/>
    <lineage>
        <taxon>Bacteria</taxon>
        <taxon>Bacillati</taxon>
        <taxon>Actinomycetota</taxon>
        <taxon>Actinomycetes</taxon>
        <taxon>Pseudonocardiales</taxon>
        <taxon>Pseudonocardiaceae</taxon>
        <taxon>Amycolatopsis</taxon>
    </lineage>
</organism>
<dbReference type="InterPro" id="IPR027417">
    <property type="entry name" value="P-loop_NTPase"/>
</dbReference>
<evidence type="ECO:0000259" key="2">
    <source>
        <dbReference type="Pfam" id="PF00931"/>
    </source>
</evidence>
<feature type="domain" description="NB-ARC" evidence="2">
    <location>
        <begin position="166"/>
        <end position="303"/>
    </location>
</feature>
<dbReference type="RefSeq" id="WP_378241471.1">
    <property type="nucleotide sequence ID" value="NZ_JBHRWK010000038.1"/>
</dbReference>
<dbReference type="PANTHER" id="PTHR46082:SF6">
    <property type="entry name" value="AAA+ ATPASE DOMAIN-CONTAINING PROTEIN-RELATED"/>
    <property type="match status" value="1"/>
</dbReference>
<dbReference type="SUPFAM" id="SSF48452">
    <property type="entry name" value="TPR-like"/>
    <property type="match status" value="1"/>
</dbReference>
<dbReference type="InterPro" id="IPR002182">
    <property type="entry name" value="NB-ARC"/>
</dbReference>
<dbReference type="EMBL" id="JBHRWK010000038">
    <property type="protein sequence ID" value="MFC3452703.1"/>
    <property type="molecule type" value="Genomic_DNA"/>
</dbReference>
<dbReference type="NCBIfam" id="NF040586">
    <property type="entry name" value="FxSxx_TPR"/>
    <property type="match status" value="1"/>
</dbReference>
<reference evidence="4" key="1">
    <citation type="journal article" date="2019" name="Int. J. Syst. Evol. Microbiol.">
        <title>The Global Catalogue of Microorganisms (GCM) 10K type strain sequencing project: providing services to taxonomists for standard genome sequencing and annotation.</title>
        <authorList>
            <consortium name="The Broad Institute Genomics Platform"/>
            <consortium name="The Broad Institute Genome Sequencing Center for Infectious Disease"/>
            <person name="Wu L."/>
            <person name="Ma J."/>
        </authorList>
    </citation>
    <scope>NUCLEOTIDE SEQUENCE [LARGE SCALE GENOMIC DNA]</scope>
    <source>
        <strain evidence="4">CGMCC 4.7676</strain>
    </source>
</reference>
<comment type="caution">
    <text evidence="3">The sequence shown here is derived from an EMBL/GenBank/DDBJ whole genome shotgun (WGS) entry which is preliminary data.</text>
</comment>
<name>A0ABV7P3A6_9PSEU</name>
<feature type="region of interest" description="Disordered" evidence="1">
    <location>
        <begin position="98"/>
        <end position="119"/>
    </location>
</feature>
<keyword evidence="4" id="KW-1185">Reference proteome</keyword>
<dbReference type="InterPro" id="IPR011990">
    <property type="entry name" value="TPR-like_helical_dom_sf"/>
</dbReference>
<dbReference type="Proteomes" id="UP001595645">
    <property type="component" value="Unassembled WGS sequence"/>
</dbReference>
<dbReference type="Pfam" id="PF13374">
    <property type="entry name" value="TPR_10"/>
    <property type="match status" value="4"/>
</dbReference>
<dbReference type="Gene3D" id="3.40.50.300">
    <property type="entry name" value="P-loop containing nucleotide triphosphate hydrolases"/>
    <property type="match status" value="1"/>
</dbReference>
<accession>A0ABV7P3A6</accession>
<dbReference type="PANTHER" id="PTHR46082">
    <property type="entry name" value="ATP/GTP-BINDING PROTEIN-RELATED"/>
    <property type="match status" value="1"/>
</dbReference>
<dbReference type="InterPro" id="IPR053137">
    <property type="entry name" value="NLR-like"/>
</dbReference>
<evidence type="ECO:0000256" key="1">
    <source>
        <dbReference type="SAM" id="MobiDB-lite"/>
    </source>
</evidence>
<dbReference type="Gene3D" id="1.25.40.10">
    <property type="entry name" value="Tetratricopeptide repeat domain"/>
    <property type="match status" value="2"/>
</dbReference>
<dbReference type="SUPFAM" id="SSF52540">
    <property type="entry name" value="P-loop containing nucleoside triphosphate hydrolases"/>
    <property type="match status" value="1"/>
</dbReference>
<evidence type="ECO:0000313" key="3">
    <source>
        <dbReference type="EMBL" id="MFC3452703.1"/>
    </source>
</evidence>
<protein>
    <submittedName>
        <fullName evidence="3">FxSxx-COOH system tetratricopeptide repeat protein</fullName>
    </submittedName>
</protein>
<proteinExistence type="predicted"/>
<sequence>MTVDPRVRFVDELKQLLALAGATQADLQRQDPEQLRQTTVSRLLAGNFTRVPPWERVAAFVTACVHVGHTKKLTMPPQDMLLGQWRHRHEALVFALEQGSPGDSCPPVEGTAAPPEQRRRRRFGAVPPRAGAFQRRTVAAALTRSIEGGGTTVLTGAATTTPASVLTGLGGVGKTQLAADHAHTVWDNQEVDLLVWISARTRDAITAGYTDVAVELLGQDPIAPDQACRRLLEWLAETSDPWLVVLDDVQDPSHLTGLWPPHSAAGQVVVTTRCRDAALRGDRREVLDVDLFTPDEAMDYLTDKLPDHARTGAEDLAGLADDLGYLPLALAQAAAYLINKPLLACAAYRARLADRRGTLQDVLPTDRDLPDEHEKTVAVTWSLSIEAADQLDPAGLALPVLELASLLDPAGIPIMVFTTDAVTSYVSALLEQDITAETVAGGLEALHRFSLLALDQRQPHASVRVHALVQRAVRETLAAAQLSIVSRALADALTQTWPEVDRDTGLATVLRDNTDQLIVAAGDCLIVGEAHPVLFRMGRSIGEAGQVVSAIDYHRTLITATTERLGPDHPDSLTARHQLAFWQGEAGDQPGAVTAFRTLLEDRLRVLGPEHPDTLSTRDNLAFRRGRAGDPYGAERAFSTLLSDYIRILGPEHPSTLTIRHNLAYWRGHAGDPQGAAAALLELLPSRTQVSGPDDARTLATRHNLAYWQGQGGEVSKAVAGFQELLEDRVRISGPEHPHTFAVRHNLAYWRAKAGDISDAVTELDELLADYHRVLGPAHPHTNAVRDSLAKWRSRL</sequence>
<dbReference type="Pfam" id="PF00931">
    <property type="entry name" value="NB-ARC"/>
    <property type="match status" value="1"/>
</dbReference>
<evidence type="ECO:0000313" key="4">
    <source>
        <dbReference type="Proteomes" id="UP001595645"/>
    </source>
</evidence>